<gene>
    <name evidence="2" type="ORF">SAMN05421752_11169</name>
</gene>
<dbReference type="STRING" id="308853.SAMN05421752_11169"/>
<dbReference type="Proteomes" id="UP000185936">
    <property type="component" value="Unassembled WGS sequence"/>
</dbReference>
<reference evidence="3" key="1">
    <citation type="submission" date="2017-01" db="EMBL/GenBank/DDBJ databases">
        <authorList>
            <person name="Varghese N."/>
            <person name="Submissions S."/>
        </authorList>
    </citation>
    <scope>NUCLEOTIDE SEQUENCE [LARGE SCALE GENOMIC DNA]</scope>
    <source>
        <strain evidence="3">type strain: HArc-</strain>
    </source>
</reference>
<sequence>MISRAVQHLKSIYKLAEPRLPREITRRIRDWYATTPTKPHPTLVIVLDSCRYDSFVEAYNDDFPVSPTRAHSHAPWTLPSHEAIVRGGIPYASDGTGFANDYPSTYVPLTRYHNTSWGVVSMGYLHNNWYIDSPTYRYFDRWEMPGEDAPVENKIDIAIQCVDDADGSWFGLVNLSETHYPYGGRCDLSHDDLINKLADDERDPNYETAHDWQISACRNCLDSIQRLVETVPPETNIIITSDHGELFGENGGYGHNYKRAAVFHEKLFEVPLLSWVKGTGNSTVRKDDTQYSDDIPESVRERLVATGYLEDST</sequence>
<dbReference type="Pfam" id="PF00884">
    <property type="entry name" value="Sulfatase"/>
    <property type="match status" value="1"/>
</dbReference>
<dbReference type="Gene3D" id="3.40.720.10">
    <property type="entry name" value="Alkaline Phosphatase, subunit A"/>
    <property type="match status" value="1"/>
</dbReference>
<dbReference type="InterPro" id="IPR017850">
    <property type="entry name" value="Alkaline_phosphatase_core_sf"/>
</dbReference>
<name>A0A1N7GD19_9EURY</name>
<dbReference type="EMBL" id="FTNR01000011">
    <property type="protein sequence ID" value="SIS10461.1"/>
    <property type="molecule type" value="Genomic_DNA"/>
</dbReference>
<evidence type="ECO:0000259" key="1">
    <source>
        <dbReference type="Pfam" id="PF00884"/>
    </source>
</evidence>
<protein>
    <submittedName>
        <fullName evidence="2">Sulfatase</fullName>
    </submittedName>
</protein>
<organism evidence="2 3">
    <name type="scientific">Natronorubrum thiooxidans</name>
    <dbReference type="NCBI Taxonomy" id="308853"/>
    <lineage>
        <taxon>Archaea</taxon>
        <taxon>Methanobacteriati</taxon>
        <taxon>Methanobacteriota</taxon>
        <taxon>Stenosarchaea group</taxon>
        <taxon>Halobacteria</taxon>
        <taxon>Halobacteriales</taxon>
        <taxon>Natrialbaceae</taxon>
        <taxon>Natronorubrum</taxon>
    </lineage>
</organism>
<dbReference type="InterPro" id="IPR000917">
    <property type="entry name" value="Sulfatase_N"/>
</dbReference>
<dbReference type="SUPFAM" id="SSF53649">
    <property type="entry name" value="Alkaline phosphatase-like"/>
    <property type="match status" value="1"/>
</dbReference>
<evidence type="ECO:0000313" key="3">
    <source>
        <dbReference type="Proteomes" id="UP000185936"/>
    </source>
</evidence>
<feature type="domain" description="Sulfatase N-terminal" evidence="1">
    <location>
        <begin position="155"/>
        <end position="294"/>
    </location>
</feature>
<dbReference type="AlphaFoldDB" id="A0A1N7GD19"/>
<evidence type="ECO:0000313" key="2">
    <source>
        <dbReference type="EMBL" id="SIS10461.1"/>
    </source>
</evidence>
<accession>A0A1N7GD19</accession>
<proteinExistence type="predicted"/>
<keyword evidence="3" id="KW-1185">Reference proteome</keyword>